<dbReference type="GO" id="GO:0008757">
    <property type="term" value="F:S-adenosylmethionine-dependent methyltransferase activity"/>
    <property type="evidence" value="ECO:0007669"/>
    <property type="project" value="InterPro"/>
</dbReference>
<dbReference type="SUPFAM" id="SSF53335">
    <property type="entry name" value="S-adenosyl-L-methionine-dependent methyltransferases"/>
    <property type="match status" value="1"/>
</dbReference>
<dbReference type="InterPro" id="IPR008715">
    <property type="entry name" value="SAM-MeTfrase_NodS-like"/>
</dbReference>
<dbReference type="Gene3D" id="3.40.50.150">
    <property type="entry name" value="Vaccinia Virus protein VP39"/>
    <property type="match status" value="1"/>
</dbReference>
<accession>A0A4Q2UQJ2</accession>
<keyword evidence="5" id="KW-1185">Reference proteome</keyword>
<gene>
    <name evidence="4" type="ORF">EQG79_08665</name>
</gene>
<dbReference type="EMBL" id="SBLB01000002">
    <property type="protein sequence ID" value="RYC69935.1"/>
    <property type="molecule type" value="Genomic_DNA"/>
</dbReference>
<evidence type="ECO:0000313" key="5">
    <source>
        <dbReference type="Proteomes" id="UP000290407"/>
    </source>
</evidence>
<dbReference type="PANTHER" id="PTHR43464">
    <property type="entry name" value="METHYLTRANSFERASE"/>
    <property type="match status" value="1"/>
</dbReference>
<protein>
    <submittedName>
        <fullName evidence="4">Methyltransferase domain-containing protein</fullName>
    </submittedName>
</protein>
<dbReference type="InterPro" id="IPR029063">
    <property type="entry name" value="SAM-dependent_MTases_sf"/>
</dbReference>
<dbReference type="PANTHER" id="PTHR43464:SF19">
    <property type="entry name" value="UBIQUINONE BIOSYNTHESIS O-METHYLTRANSFERASE, MITOCHONDRIAL"/>
    <property type="match status" value="1"/>
</dbReference>
<sequence length="196" mass="22032">MATNTLPATYFDDVYRASDDPWAFATSPYERAKYEATVAALPNAHYHNGFEIGCSIGVLSEMLARRCEQLLSVDASELPLKTARQRLAPYTHVSIEQMAIPDQFPDGPFDLILLSEVGYYLSLDDLTRARQRMIDTLSPGGHLLLVHWTPVVPDYPLTGDQVHDHFMAIAGAGQPLTHRLNQRADTYRLDLFQKQL</sequence>
<dbReference type="RefSeq" id="WP_129601190.1">
    <property type="nucleotide sequence ID" value="NZ_SBLB01000002.1"/>
</dbReference>
<proteinExistence type="predicted"/>
<reference evidence="4 5" key="1">
    <citation type="submission" date="2019-01" db="EMBL/GenBank/DDBJ databases">
        <title>Spirosoma flava sp. nov., a propanil-degrading bacterium isolated from herbicide-contaminated soil.</title>
        <authorList>
            <person name="Zhang L."/>
            <person name="Jiang J.-D."/>
        </authorList>
    </citation>
    <scope>NUCLEOTIDE SEQUENCE [LARGE SCALE GENOMIC DNA]</scope>
    <source>
        <strain evidence="4 5">TY50</strain>
    </source>
</reference>
<dbReference type="CDD" id="cd02440">
    <property type="entry name" value="AdoMet_MTases"/>
    <property type="match status" value="1"/>
</dbReference>
<dbReference type="AlphaFoldDB" id="A0A4Q2UQJ2"/>
<comment type="caution">
    <text evidence="4">The sequence shown here is derived from an EMBL/GenBank/DDBJ whole genome shotgun (WGS) entry which is preliminary data.</text>
</comment>
<evidence type="ECO:0000256" key="1">
    <source>
        <dbReference type="ARBA" id="ARBA00022603"/>
    </source>
</evidence>
<dbReference type="Proteomes" id="UP000290407">
    <property type="component" value="Unassembled WGS sequence"/>
</dbReference>
<name>A0A4Q2UQJ2_9BACT</name>
<dbReference type="GO" id="GO:0032259">
    <property type="term" value="P:methylation"/>
    <property type="evidence" value="ECO:0007669"/>
    <property type="project" value="UniProtKB-KW"/>
</dbReference>
<keyword evidence="3" id="KW-0949">S-adenosyl-L-methionine</keyword>
<organism evidence="4 5">
    <name type="scientific">Spirosoma sordidisoli</name>
    <dbReference type="NCBI Taxonomy" id="2502893"/>
    <lineage>
        <taxon>Bacteria</taxon>
        <taxon>Pseudomonadati</taxon>
        <taxon>Bacteroidota</taxon>
        <taxon>Cytophagia</taxon>
        <taxon>Cytophagales</taxon>
        <taxon>Cytophagaceae</taxon>
        <taxon>Spirosoma</taxon>
    </lineage>
</organism>
<keyword evidence="2 4" id="KW-0808">Transferase</keyword>
<evidence type="ECO:0000313" key="4">
    <source>
        <dbReference type="EMBL" id="RYC69935.1"/>
    </source>
</evidence>
<evidence type="ECO:0000256" key="3">
    <source>
        <dbReference type="ARBA" id="ARBA00022691"/>
    </source>
</evidence>
<evidence type="ECO:0000256" key="2">
    <source>
        <dbReference type="ARBA" id="ARBA00022679"/>
    </source>
</evidence>
<dbReference type="Pfam" id="PF05401">
    <property type="entry name" value="NodS"/>
    <property type="match status" value="1"/>
</dbReference>
<keyword evidence="1 4" id="KW-0489">Methyltransferase</keyword>
<dbReference type="GO" id="GO:0009312">
    <property type="term" value="P:oligosaccharide biosynthetic process"/>
    <property type="evidence" value="ECO:0007669"/>
    <property type="project" value="InterPro"/>
</dbReference>